<dbReference type="Gene3D" id="2.60.40.10">
    <property type="entry name" value="Immunoglobulins"/>
    <property type="match status" value="1"/>
</dbReference>
<dbReference type="PANTHER" id="PTHR42732:SF2">
    <property type="entry name" value="BETA-MANNOSIDASE"/>
    <property type="match status" value="1"/>
</dbReference>
<evidence type="ECO:0000259" key="6">
    <source>
        <dbReference type="Pfam" id="PF02837"/>
    </source>
</evidence>
<evidence type="ECO:0000256" key="2">
    <source>
        <dbReference type="ARBA" id="ARBA00022801"/>
    </source>
</evidence>
<dbReference type="InterPro" id="IPR008979">
    <property type="entry name" value="Galactose-bd-like_sf"/>
</dbReference>
<keyword evidence="2" id="KW-0378">Hydrolase</keyword>
<organism evidence="7 8">
    <name type="scientific">Chryseobacterium wanjuense</name>
    <dbReference type="NCBI Taxonomy" id="356305"/>
    <lineage>
        <taxon>Bacteria</taxon>
        <taxon>Pseudomonadati</taxon>
        <taxon>Bacteroidota</taxon>
        <taxon>Flavobacteriia</taxon>
        <taxon>Flavobacteriales</taxon>
        <taxon>Weeksellaceae</taxon>
        <taxon>Chryseobacterium group</taxon>
        <taxon>Chryseobacterium</taxon>
    </lineage>
</organism>
<dbReference type="SUPFAM" id="SSF49303">
    <property type="entry name" value="beta-Galactosidase/glucuronidase domain"/>
    <property type="match status" value="1"/>
</dbReference>
<dbReference type="InterPro" id="IPR036156">
    <property type="entry name" value="Beta-gal/glucu_dom_sf"/>
</dbReference>
<dbReference type="OrthoDB" id="9801077at2"/>
<feature type="domain" description="Glycoside hydrolase family 2 catalytic" evidence="5">
    <location>
        <begin position="323"/>
        <end position="476"/>
    </location>
</feature>
<dbReference type="STRING" id="356305.SAMN05421841_1823"/>
<comment type="similarity">
    <text evidence="1">Belongs to the glycosyl hydrolase 2 family.</text>
</comment>
<dbReference type="InterPro" id="IPR006104">
    <property type="entry name" value="Glyco_hydro_2_N"/>
</dbReference>
<dbReference type="EMBL" id="FOIU01000001">
    <property type="protein sequence ID" value="SEW24881.1"/>
    <property type="molecule type" value="Genomic_DNA"/>
</dbReference>
<accession>A0A1I0QDH9</accession>
<sequence>MISVRNFARVLLIATSSTGYCFGQKAKEWRAADVAVKTIWADSVTPGNVYREYPRPQMVRKGNWTNLNGLWQIAFSDTSAQEPSRYTKEILVPFPVESALSGIKEKLSPNQFLWYRRKFRHSFQNTDKVLLHFGAVDYKAWVFINGKEVGMHEGGYTSFSFDISKYLVKGDNDIVVKVYDPTNIGKGPHGKQVLTPGNIYYTASSGIWQTVWVETVPENFINSYTIKSRVDVGTVECSVKSPEDGVVEVIIKDGNSVVARGRGKSNQQIRIPLVSPKLWWPDAPFLYTLSIKLIGNHKTKDSVSGYFGFREVSIAKDASGISRIFLNNKYIFNHGVLDQGFWPEGLYTAPTASAMEFDVKAIKQMGYNTIRKHIKVEPELWYYYADKLGLLVWQDMVNPNQGLPEGAKAAFEKQSVEIVHQLYNHPSIIMWVVFNERWGQFDQKRVCDMIRSNDPTRIINGHSGEYLYVDNKLRESSKEPYTGSDVTDVHSYPFPKLGMKLEGKAQVCGEYGGTGVSITGHQWDDLKGWGYIQASVRDLKLKYSAMIDSVKRLESEGLSGSIYTEPFDVEGEENGLMTYDRKVIKIHPAELWEINRKLTGEGTQSPFTSVLGSVTYDADIEAKKYEVLSRLYENGRKDSVLLRQLTLRAFRDSNWVKARQLTGEYLSIIRDPYSVGNLTFLVFVTVSVKDPGFNVFLNNTQQINATLGANYAEGMIRRWVYRSEIKPVIDAGHSDSLESMIPVISNKYGVVGAEKLYGELMMYYFGKKNWEKFGKYYSLYYQTAITRSEYHINNISWPVVEHIEDPLVLQTALVTMKYNIDKFSQDNPYDADTYAGILFKIGMKNDAIRWAEKAVKLSNNQAQFVTNRDKLRLGQKTW</sequence>
<dbReference type="Gene3D" id="3.20.20.80">
    <property type="entry name" value="Glycosidases"/>
    <property type="match status" value="1"/>
</dbReference>
<dbReference type="AlphaFoldDB" id="A0A1I0QDH9"/>
<dbReference type="Proteomes" id="UP000199469">
    <property type="component" value="Unassembled WGS sequence"/>
</dbReference>
<dbReference type="InterPro" id="IPR051913">
    <property type="entry name" value="GH2_Domain-Containing"/>
</dbReference>
<reference evidence="8" key="1">
    <citation type="submission" date="2016-10" db="EMBL/GenBank/DDBJ databases">
        <authorList>
            <person name="Varghese N."/>
            <person name="Submissions S."/>
        </authorList>
    </citation>
    <scope>NUCLEOTIDE SEQUENCE [LARGE SCALE GENOMIC DNA]</scope>
    <source>
        <strain evidence="8">DSM 17724</strain>
    </source>
</reference>
<dbReference type="Pfam" id="PF00703">
    <property type="entry name" value="Glyco_hydro_2"/>
    <property type="match status" value="1"/>
</dbReference>
<evidence type="ECO:0000313" key="7">
    <source>
        <dbReference type="EMBL" id="SEW24881.1"/>
    </source>
</evidence>
<dbReference type="RefSeq" id="WP_089791660.1">
    <property type="nucleotide sequence ID" value="NZ_FOIU01000001.1"/>
</dbReference>
<feature type="domain" description="Glycoside hydrolase family 2 immunoglobulin-like beta-sandwich" evidence="4">
    <location>
        <begin position="230"/>
        <end position="310"/>
    </location>
</feature>
<keyword evidence="8" id="KW-1185">Reference proteome</keyword>
<evidence type="ECO:0000256" key="1">
    <source>
        <dbReference type="ARBA" id="ARBA00007401"/>
    </source>
</evidence>
<proteinExistence type="inferred from homology"/>
<dbReference type="PANTHER" id="PTHR42732">
    <property type="entry name" value="BETA-GALACTOSIDASE"/>
    <property type="match status" value="1"/>
</dbReference>
<evidence type="ECO:0000256" key="3">
    <source>
        <dbReference type="ARBA" id="ARBA00023295"/>
    </source>
</evidence>
<dbReference type="GO" id="GO:0005975">
    <property type="term" value="P:carbohydrate metabolic process"/>
    <property type="evidence" value="ECO:0007669"/>
    <property type="project" value="InterPro"/>
</dbReference>
<dbReference type="InterPro" id="IPR017853">
    <property type="entry name" value="GH"/>
</dbReference>
<evidence type="ECO:0000259" key="4">
    <source>
        <dbReference type="Pfam" id="PF00703"/>
    </source>
</evidence>
<evidence type="ECO:0000313" key="8">
    <source>
        <dbReference type="Proteomes" id="UP000199469"/>
    </source>
</evidence>
<dbReference type="SUPFAM" id="SSF51445">
    <property type="entry name" value="(Trans)glycosidases"/>
    <property type="match status" value="1"/>
</dbReference>
<name>A0A1I0QDH9_9FLAO</name>
<dbReference type="GO" id="GO:0004553">
    <property type="term" value="F:hydrolase activity, hydrolyzing O-glycosyl compounds"/>
    <property type="evidence" value="ECO:0007669"/>
    <property type="project" value="InterPro"/>
</dbReference>
<keyword evidence="3" id="KW-0326">Glycosidase</keyword>
<dbReference type="Pfam" id="PF02837">
    <property type="entry name" value="Glyco_hydro_2_N"/>
    <property type="match status" value="1"/>
</dbReference>
<dbReference type="SUPFAM" id="SSF49785">
    <property type="entry name" value="Galactose-binding domain-like"/>
    <property type="match status" value="1"/>
</dbReference>
<dbReference type="InterPro" id="IPR006102">
    <property type="entry name" value="Ig-like_GH2"/>
</dbReference>
<protein>
    <submittedName>
        <fullName evidence="7">Beta-galactosidase/beta-glucuronidase</fullName>
    </submittedName>
</protein>
<dbReference type="Gene3D" id="2.60.120.260">
    <property type="entry name" value="Galactose-binding domain-like"/>
    <property type="match status" value="1"/>
</dbReference>
<feature type="domain" description="Glycosyl hydrolases family 2 sugar binding" evidence="6">
    <location>
        <begin position="110"/>
        <end position="180"/>
    </location>
</feature>
<dbReference type="InterPro" id="IPR006103">
    <property type="entry name" value="Glyco_hydro_2_cat"/>
</dbReference>
<evidence type="ECO:0000259" key="5">
    <source>
        <dbReference type="Pfam" id="PF02836"/>
    </source>
</evidence>
<gene>
    <name evidence="7" type="ORF">SAMN05421841_1823</name>
</gene>
<dbReference type="Pfam" id="PF02836">
    <property type="entry name" value="Glyco_hydro_2_C"/>
    <property type="match status" value="1"/>
</dbReference>
<dbReference type="InterPro" id="IPR013783">
    <property type="entry name" value="Ig-like_fold"/>
</dbReference>